<accession>A0ACD0WRS4</accession>
<protein>
    <submittedName>
        <fullName evidence="1">Uncharacterized protein</fullName>
    </submittedName>
</protein>
<evidence type="ECO:0000313" key="1">
    <source>
        <dbReference type="EMBL" id="QFZ30257.1"/>
    </source>
</evidence>
<sequence length="274" mass="30203">MYGYTASKAVRLLLREVLQQDVSLLRVSTPVLDNNTRAANNLSGVTFSVQLAQTGPLTQQLGVGNLDQWDLLVTLVTQSLNQLDNGSLGNRVTQDTQLSLLSGQSLGSFSQTSGQTIVDQRGSQDNLQSVFDGDGSILLLNGNFFDNLLFFDVRHFFYGLLRQVTAQWGKKKDLRPWVEFFQSARERMAVCAGGDVAWDSLGRVPCVTCALHQNVPPPTDSKKDTPFRPCVIACVLNVCLCTRAVLVCVLIVYLCIYSCRFSSLLLRITRSSSI</sequence>
<evidence type="ECO:0000313" key="2">
    <source>
        <dbReference type="Proteomes" id="UP000326582"/>
    </source>
</evidence>
<proteinExistence type="predicted"/>
<name>A0ACD0WRS4_CLALS</name>
<keyword evidence="2" id="KW-1185">Reference proteome</keyword>
<dbReference type="EMBL" id="CP038490">
    <property type="protein sequence ID" value="QFZ30257.1"/>
    <property type="molecule type" value="Genomic_DNA"/>
</dbReference>
<dbReference type="Proteomes" id="UP000326582">
    <property type="component" value="Chromosome 7"/>
</dbReference>
<organism evidence="1 2">
    <name type="scientific">Clavispora lusitaniae</name>
    <name type="common">Candida lusitaniae</name>
    <dbReference type="NCBI Taxonomy" id="36911"/>
    <lineage>
        <taxon>Eukaryota</taxon>
        <taxon>Fungi</taxon>
        <taxon>Dikarya</taxon>
        <taxon>Ascomycota</taxon>
        <taxon>Saccharomycotina</taxon>
        <taxon>Pichiomycetes</taxon>
        <taxon>Metschnikowiaceae</taxon>
        <taxon>Clavispora</taxon>
    </lineage>
</organism>
<gene>
    <name evidence="1" type="ORF">EJF14_70335</name>
</gene>
<reference evidence="2" key="1">
    <citation type="journal article" date="2019" name="MBio">
        <title>Comparative genomics for the elucidation of multidrug resistance (MDR) in Candida lusitaniae.</title>
        <authorList>
            <person name="Kannan A."/>
            <person name="Asner S.A."/>
            <person name="Trachsel E."/>
            <person name="Kelly S."/>
            <person name="Parker J."/>
            <person name="Sanglard D."/>
        </authorList>
    </citation>
    <scope>NUCLEOTIDE SEQUENCE [LARGE SCALE GENOMIC DNA]</scope>
    <source>
        <strain evidence="2">P1</strain>
    </source>
</reference>